<evidence type="ECO:0000256" key="5">
    <source>
        <dbReference type="ARBA" id="ARBA00010810"/>
    </source>
</evidence>
<evidence type="ECO:0000256" key="3">
    <source>
        <dbReference type="ARBA" id="ARBA00004127"/>
    </source>
</evidence>
<evidence type="ECO:0000256" key="1">
    <source>
        <dbReference type="ARBA" id="ARBA00001936"/>
    </source>
</evidence>
<protein>
    <submittedName>
        <fullName evidence="18">Glycosyltransferase</fullName>
    </submittedName>
</protein>
<comment type="cofactor">
    <cofactor evidence="1">
        <name>Mn(2+)</name>
        <dbReference type="ChEBI" id="CHEBI:29035"/>
    </cofactor>
</comment>
<feature type="transmembrane region" description="Helical" evidence="14">
    <location>
        <begin position="16"/>
        <end position="36"/>
    </location>
</feature>
<dbReference type="Gene3D" id="3.40.1380.40">
    <property type="match status" value="1"/>
</dbReference>
<evidence type="ECO:0000259" key="15">
    <source>
        <dbReference type="Pfam" id="PF02516"/>
    </source>
</evidence>
<evidence type="ECO:0000256" key="2">
    <source>
        <dbReference type="ARBA" id="ARBA00001946"/>
    </source>
</evidence>
<dbReference type="PANTHER" id="PTHR13872:SF1">
    <property type="entry name" value="DOLICHYL-DIPHOSPHOOLIGOSACCHARIDE--PROTEIN GLYCOSYLTRANSFERASE SUBUNIT STT3B"/>
    <property type="match status" value="1"/>
</dbReference>
<evidence type="ECO:0000259" key="17">
    <source>
        <dbReference type="Pfam" id="PF21436"/>
    </source>
</evidence>
<dbReference type="OrthoDB" id="9796223at2"/>
<evidence type="ECO:0000256" key="12">
    <source>
        <dbReference type="ARBA" id="ARBA00023136"/>
    </source>
</evidence>
<feature type="transmembrane region" description="Helical" evidence="14">
    <location>
        <begin position="157"/>
        <end position="174"/>
    </location>
</feature>
<dbReference type="Pfam" id="PF21436">
    <property type="entry name" value="STT3-PglB_core"/>
    <property type="match status" value="1"/>
</dbReference>
<organism evidence="18 19">
    <name type="scientific">Campylobacter curvus (strain 525.92)</name>
    <dbReference type="NCBI Taxonomy" id="360105"/>
    <lineage>
        <taxon>Bacteria</taxon>
        <taxon>Pseudomonadati</taxon>
        <taxon>Campylobacterota</taxon>
        <taxon>Epsilonproteobacteria</taxon>
        <taxon>Campylobacterales</taxon>
        <taxon>Campylobacteraceae</taxon>
        <taxon>Campylobacter</taxon>
    </lineage>
</organism>
<evidence type="ECO:0000313" key="18">
    <source>
        <dbReference type="EMBL" id="EAU00940.1"/>
    </source>
</evidence>
<dbReference type="GO" id="GO:0016020">
    <property type="term" value="C:membrane"/>
    <property type="evidence" value="ECO:0007669"/>
    <property type="project" value="InterPro"/>
</dbReference>
<dbReference type="InterPro" id="IPR003674">
    <property type="entry name" value="Oligo_trans_STT3"/>
</dbReference>
<dbReference type="InterPro" id="IPR048307">
    <property type="entry name" value="STT3_N"/>
</dbReference>
<gene>
    <name evidence="18" type="ORF">CCV52592_1220</name>
</gene>
<evidence type="ECO:0000256" key="7">
    <source>
        <dbReference type="ARBA" id="ARBA00022679"/>
    </source>
</evidence>
<dbReference type="GO" id="GO:0012505">
    <property type="term" value="C:endomembrane system"/>
    <property type="evidence" value="ECO:0007669"/>
    <property type="project" value="UniProtKB-SubCell"/>
</dbReference>
<dbReference type="AlphaFoldDB" id="A7GWV8"/>
<dbReference type="Pfam" id="PF02516">
    <property type="entry name" value="STT3"/>
    <property type="match status" value="1"/>
</dbReference>
<feature type="transmembrane region" description="Helical" evidence="14">
    <location>
        <begin position="194"/>
        <end position="215"/>
    </location>
</feature>
<sequence>MDSQALNSNFRSSRQILAFILLAYLFGVICRFYWVYWASGIEQFYFNGEFITNTNDGFYNAEGARDMLAGFHQPNDLSPYGGSIPTFTFILAKILPFKFESIIFYMSVFLSPLIVLPIILIAREYKITNVGIVAALIASILPGYYIRTLAGYYDSDMLNVTLPLLVVWALIRLVDRKSQNFILPAIFMVIYDWWYQSSYSLNLALIVMFLLYTLVFDRKNETNYKAMIFMLMAVIDFDAYSADTIVNFVFVLKAAMIGLLYVLMLLRPQMFGKKMLFCLGAFMVALFAAFGGFSSVSSKLHFYLVKQASELNDTFYFLNVSKTIAEVKNTSISLFAVNVGGHIVVFALSCIGIVLMLVKFRSFWLVMPMLALGCLAFVSGGRFSMYLTPITALGFGYFLYFALNLFQIRAWLKGALFWVCTCFALVPNLEYIYRYHIPTLLGNSAISALDLLKTKASREDYVLSWWDYGYLIKYYADVKTLSDPGRQSGTYSFLTSFALSQDQISSANMARLDVEYSERQFDEKFRFGLSEMLKDYNQTDVNKFLNSLEDKNFKLPPKTREIYYYLLPEMVNILPEILSFSMLDITTGKEFEKPLIYIGFPFSSDEKGLNIGEGFVLPLGDFKFITHNGEKIPINSYYQVSYIDGKLDVKANKIDENAKIYVIFLANYNRILLLEKKAFDSTFVQLFIFENYDKELFEPVVLDQAAKIYRLLK</sequence>
<keyword evidence="11 14" id="KW-1133">Transmembrane helix</keyword>
<feature type="domain" description="STT3/PglB/AglB core" evidence="17">
    <location>
        <begin position="458"/>
        <end position="587"/>
    </location>
</feature>
<evidence type="ECO:0000256" key="11">
    <source>
        <dbReference type="ARBA" id="ARBA00022989"/>
    </source>
</evidence>
<dbReference type="STRING" id="360105.CCV52592_1220"/>
<dbReference type="RefSeq" id="WP_011991898.1">
    <property type="nucleotide sequence ID" value="NC_009715.2"/>
</dbReference>
<accession>A7GWV8</accession>
<dbReference type="KEGG" id="ccv:CCV52592_1220"/>
<evidence type="ECO:0000256" key="9">
    <source>
        <dbReference type="ARBA" id="ARBA00022723"/>
    </source>
</evidence>
<dbReference type="Proteomes" id="UP000006380">
    <property type="component" value="Chromosome"/>
</dbReference>
<dbReference type="GO" id="GO:0004576">
    <property type="term" value="F:oligosaccharyl transferase activity"/>
    <property type="evidence" value="ECO:0007669"/>
    <property type="project" value="InterPro"/>
</dbReference>
<name>A7GWV8_CAMC5</name>
<feature type="transmembrane region" description="Helical" evidence="14">
    <location>
        <begin position="362"/>
        <end position="380"/>
    </location>
</feature>
<keyword evidence="13" id="KW-0464">Manganese</keyword>
<dbReference type="UniPathway" id="UPA00378"/>
<comment type="similarity">
    <text evidence="5">Belongs to the STT3 family.</text>
</comment>
<dbReference type="InterPro" id="IPR048999">
    <property type="entry name" value="STT3-PglB_core"/>
</dbReference>
<feature type="domain" description="STT3 subunit PglB C-terminal" evidence="16">
    <location>
        <begin position="600"/>
        <end position="674"/>
    </location>
</feature>
<evidence type="ECO:0000256" key="13">
    <source>
        <dbReference type="ARBA" id="ARBA00023211"/>
    </source>
</evidence>
<evidence type="ECO:0000256" key="4">
    <source>
        <dbReference type="ARBA" id="ARBA00004922"/>
    </source>
</evidence>
<feature type="transmembrane region" description="Helical" evidence="14">
    <location>
        <begin position="332"/>
        <end position="355"/>
    </location>
</feature>
<keyword evidence="6" id="KW-0328">Glycosyltransferase</keyword>
<comment type="pathway">
    <text evidence="4">Protein modification; protein glycosylation.</text>
</comment>
<dbReference type="PANTHER" id="PTHR13872">
    <property type="entry name" value="DOLICHYL-DIPHOSPHOOLIGOSACCHARIDE--PROTEIN GLYCOSYLTRANSFERASE SUBUNIT"/>
    <property type="match status" value="1"/>
</dbReference>
<keyword evidence="7" id="KW-0808">Transferase</keyword>
<dbReference type="EMBL" id="CP000767">
    <property type="protein sequence ID" value="EAU00940.1"/>
    <property type="molecule type" value="Genomic_DNA"/>
</dbReference>
<feature type="domain" description="Oligosaccharyl transferase STT3 N-terminal" evidence="15">
    <location>
        <begin position="27"/>
        <end position="418"/>
    </location>
</feature>
<keyword evidence="10" id="KW-0460">Magnesium</keyword>
<evidence type="ECO:0000256" key="8">
    <source>
        <dbReference type="ARBA" id="ARBA00022692"/>
    </source>
</evidence>
<proteinExistence type="inferred from homology"/>
<keyword evidence="19" id="KW-1185">Reference proteome</keyword>
<keyword evidence="9" id="KW-0479">Metal-binding</keyword>
<feature type="transmembrane region" description="Helical" evidence="14">
    <location>
        <begin position="415"/>
        <end position="433"/>
    </location>
</feature>
<evidence type="ECO:0000313" key="19">
    <source>
        <dbReference type="Proteomes" id="UP000006380"/>
    </source>
</evidence>
<dbReference type="InterPro" id="IPR041563">
    <property type="entry name" value="STT3_PglB_C"/>
</dbReference>
<comment type="subcellular location">
    <subcellularLocation>
        <location evidence="3">Endomembrane system</location>
        <topology evidence="3">Multi-pass membrane protein</topology>
    </subcellularLocation>
</comment>
<dbReference type="Pfam" id="PF18527">
    <property type="entry name" value="STT3_PglB_C"/>
    <property type="match status" value="1"/>
</dbReference>
<evidence type="ECO:0000256" key="10">
    <source>
        <dbReference type="ARBA" id="ARBA00022842"/>
    </source>
</evidence>
<dbReference type="HOGENOM" id="CLU_024679_0_0_7"/>
<keyword evidence="8 14" id="KW-0812">Transmembrane</keyword>
<comment type="cofactor">
    <cofactor evidence="2">
        <name>Mg(2+)</name>
        <dbReference type="ChEBI" id="CHEBI:18420"/>
    </cofactor>
</comment>
<feature type="transmembrane region" description="Helical" evidence="14">
    <location>
        <begin position="245"/>
        <end position="264"/>
    </location>
</feature>
<evidence type="ECO:0000259" key="16">
    <source>
        <dbReference type="Pfam" id="PF18527"/>
    </source>
</evidence>
<keyword evidence="12 14" id="KW-0472">Membrane</keyword>
<feature type="transmembrane region" description="Helical" evidence="14">
    <location>
        <begin position="127"/>
        <end position="145"/>
    </location>
</feature>
<evidence type="ECO:0000256" key="6">
    <source>
        <dbReference type="ARBA" id="ARBA00022676"/>
    </source>
</evidence>
<feature type="transmembrane region" description="Helical" evidence="14">
    <location>
        <begin position="276"/>
        <end position="296"/>
    </location>
</feature>
<dbReference type="GO" id="GO:0046872">
    <property type="term" value="F:metal ion binding"/>
    <property type="evidence" value="ECO:0007669"/>
    <property type="project" value="UniProtKB-KW"/>
</dbReference>
<feature type="transmembrane region" description="Helical" evidence="14">
    <location>
        <begin position="102"/>
        <end position="121"/>
    </location>
</feature>
<reference evidence="18" key="1">
    <citation type="submission" date="2016-07" db="EMBL/GenBank/DDBJ databases">
        <title>Comparative genomics of the Campylobacter concisus group.</title>
        <authorList>
            <person name="Miller W.G."/>
            <person name="Yee E."/>
            <person name="Chapman M.H."/>
            <person name="Huynh S."/>
            <person name="Bono J.L."/>
            <person name="On S.L.W."/>
            <person name="StLeger J."/>
            <person name="Foster G."/>
            <person name="Parker C.T."/>
        </authorList>
    </citation>
    <scope>NUCLEOTIDE SEQUENCE</scope>
    <source>
        <strain evidence="18">525.92</strain>
    </source>
</reference>
<evidence type="ECO:0000256" key="14">
    <source>
        <dbReference type="SAM" id="Phobius"/>
    </source>
</evidence>
<feature type="transmembrane region" description="Helical" evidence="14">
    <location>
        <begin position="386"/>
        <end position="403"/>
    </location>
</feature>